<evidence type="ECO:0000256" key="6">
    <source>
        <dbReference type="SAM" id="Phobius"/>
    </source>
</evidence>
<feature type="transmembrane region" description="Helical" evidence="6">
    <location>
        <begin position="64"/>
        <end position="85"/>
    </location>
</feature>
<dbReference type="PANTHER" id="PTHR22779">
    <property type="entry name" value="SD17342P"/>
    <property type="match status" value="1"/>
</dbReference>
<dbReference type="Pfam" id="PF10190">
    <property type="entry name" value="Tmemb_170"/>
    <property type="match status" value="1"/>
</dbReference>
<evidence type="ECO:0000256" key="5">
    <source>
        <dbReference type="ARBA" id="ARBA00023136"/>
    </source>
</evidence>
<evidence type="ECO:0000256" key="2">
    <source>
        <dbReference type="ARBA" id="ARBA00006325"/>
    </source>
</evidence>
<dbReference type="EMBL" id="JAIZAY010000005">
    <property type="protein sequence ID" value="KAJ8042062.1"/>
    <property type="molecule type" value="Genomic_DNA"/>
</dbReference>
<protein>
    <recommendedName>
        <fullName evidence="9">Transmembrane protein 170A</fullName>
    </recommendedName>
</protein>
<comment type="similarity">
    <text evidence="2">Belongs to the TMEM170 family.</text>
</comment>
<comment type="subcellular location">
    <subcellularLocation>
        <location evidence="1">Membrane</location>
        <topology evidence="1">Multi-pass membrane protein</topology>
    </subcellularLocation>
</comment>
<evidence type="ECO:0000256" key="1">
    <source>
        <dbReference type="ARBA" id="ARBA00004141"/>
    </source>
</evidence>
<organism evidence="7 8">
    <name type="scientific">Holothuria leucospilota</name>
    <name type="common">Black long sea cucumber</name>
    <name type="synonym">Mertensiothuria leucospilota</name>
    <dbReference type="NCBI Taxonomy" id="206669"/>
    <lineage>
        <taxon>Eukaryota</taxon>
        <taxon>Metazoa</taxon>
        <taxon>Echinodermata</taxon>
        <taxon>Eleutherozoa</taxon>
        <taxon>Echinozoa</taxon>
        <taxon>Holothuroidea</taxon>
        <taxon>Aspidochirotacea</taxon>
        <taxon>Aspidochirotida</taxon>
        <taxon>Holothuriidae</taxon>
        <taxon>Holothuria</taxon>
    </lineage>
</organism>
<accession>A0A9Q1CB71</accession>
<evidence type="ECO:0008006" key="9">
    <source>
        <dbReference type="Google" id="ProtNLM"/>
    </source>
</evidence>
<evidence type="ECO:0000256" key="3">
    <source>
        <dbReference type="ARBA" id="ARBA00022692"/>
    </source>
</evidence>
<keyword evidence="3 6" id="KW-0812">Transmembrane</keyword>
<dbReference type="InterPro" id="IPR019334">
    <property type="entry name" value="TMEM170A/B/YPR153W-like"/>
</dbReference>
<dbReference type="OrthoDB" id="13807at2759"/>
<sequence>MALEFPPIKDVLKLDTSLKIDNFPEMWYQIFLWFLFSSFLVHALAATVALWSLRRHKVGRFYPVLIMAMGVIGPITGGIITSAVIAGLFKTTNIEMYPLWAFVCGWGQTVVVVFISFSRMLATL</sequence>
<dbReference type="PANTHER" id="PTHR22779:SF6">
    <property type="entry name" value="SD17342P"/>
    <property type="match status" value="1"/>
</dbReference>
<feature type="transmembrane region" description="Helical" evidence="6">
    <location>
        <begin position="97"/>
        <end position="117"/>
    </location>
</feature>
<dbReference type="GO" id="GO:0016020">
    <property type="term" value="C:membrane"/>
    <property type="evidence" value="ECO:0007669"/>
    <property type="project" value="UniProtKB-SubCell"/>
</dbReference>
<comment type="caution">
    <text evidence="7">The sequence shown here is derived from an EMBL/GenBank/DDBJ whole genome shotgun (WGS) entry which is preliminary data.</text>
</comment>
<keyword evidence="4 6" id="KW-1133">Transmembrane helix</keyword>
<reference evidence="7" key="1">
    <citation type="submission" date="2021-10" db="EMBL/GenBank/DDBJ databases">
        <title>Tropical sea cucumber genome reveals ecological adaptation and Cuvierian tubules defense mechanism.</title>
        <authorList>
            <person name="Chen T."/>
        </authorList>
    </citation>
    <scope>NUCLEOTIDE SEQUENCE</scope>
    <source>
        <strain evidence="7">Nanhai2018</strain>
        <tissue evidence="7">Muscle</tissue>
    </source>
</reference>
<evidence type="ECO:0000313" key="8">
    <source>
        <dbReference type="Proteomes" id="UP001152320"/>
    </source>
</evidence>
<evidence type="ECO:0000256" key="4">
    <source>
        <dbReference type="ARBA" id="ARBA00022989"/>
    </source>
</evidence>
<name>A0A9Q1CB71_HOLLE</name>
<keyword evidence="5 6" id="KW-0472">Membrane</keyword>
<dbReference type="Proteomes" id="UP001152320">
    <property type="component" value="Chromosome 5"/>
</dbReference>
<proteinExistence type="inferred from homology"/>
<feature type="transmembrane region" description="Helical" evidence="6">
    <location>
        <begin position="30"/>
        <end position="52"/>
    </location>
</feature>
<evidence type="ECO:0000313" key="7">
    <source>
        <dbReference type="EMBL" id="KAJ8042062.1"/>
    </source>
</evidence>
<gene>
    <name evidence="7" type="ORF">HOLleu_13033</name>
</gene>
<keyword evidence="8" id="KW-1185">Reference proteome</keyword>
<dbReference type="AlphaFoldDB" id="A0A9Q1CB71"/>